<keyword evidence="5 7" id="KW-1133">Transmembrane helix</keyword>
<dbReference type="InParanoid" id="A0A263CY13"/>
<keyword evidence="4 7" id="KW-0812">Transmembrane</keyword>
<proteinExistence type="inferred from homology"/>
<keyword evidence="3" id="KW-1003">Cell membrane</keyword>
<evidence type="ECO:0000256" key="7">
    <source>
        <dbReference type="SAM" id="Phobius"/>
    </source>
</evidence>
<evidence type="ECO:0000313" key="9">
    <source>
        <dbReference type="EMBL" id="OZM70879.1"/>
    </source>
</evidence>
<dbReference type="Pfam" id="PF04039">
    <property type="entry name" value="MnhB"/>
    <property type="match status" value="1"/>
</dbReference>
<evidence type="ECO:0000256" key="5">
    <source>
        <dbReference type="ARBA" id="ARBA00022989"/>
    </source>
</evidence>
<evidence type="ECO:0000256" key="6">
    <source>
        <dbReference type="ARBA" id="ARBA00023136"/>
    </source>
</evidence>
<dbReference type="PANTHER" id="PTHR33932">
    <property type="entry name" value="NA(+)/H(+) ANTIPORTER SUBUNIT B"/>
    <property type="match status" value="1"/>
</dbReference>
<gene>
    <name evidence="9" type="ORF">CFN78_23345</name>
</gene>
<feature type="transmembrane region" description="Helical" evidence="7">
    <location>
        <begin position="46"/>
        <end position="64"/>
    </location>
</feature>
<dbReference type="AlphaFoldDB" id="A0A263CY13"/>
<evidence type="ECO:0000256" key="2">
    <source>
        <dbReference type="ARBA" id="ARBA00009425"/>
    </source>
</evidence>
<evidence type="ECO:0000256" key="3">
    <source>
        <dbReference type="ARBA" id="ARBA00022475"/>
    </source>
</evidence>
<dbReference type="InterPro" id="IPR050622">
    <property type="entry name" value="CPA3_antiporter_subunitB"/>
</dbReference>
<reference evidence="9 10" key="1">
    <citation type="submission" date="2017-07" db="EMBL/GenBank/DDBJ databases">
        <title>Amycolatopsis antarcticus sp. nov., isolated from the surface of an Antarcticus brown macroalga.</title>
        <authorList>
            <person name="Wang J."/>
            <person name="Leiva S."/>
            <person name="Huang J."/>
            <person name="Huang Y."/>
        </authorList>
    </citation>
    <scope>NUCLEOTIDE SEQUENCE [LARGE SCALE GENOMIC DNA]</scope>
    <source>
        <strain evidence="9 10">AU-G6</strain>
    </source>
</reference>
<dbReference type="GO" id="GO:0005886">
    <property type="term" value="C:plasma membrane"/>
    <property type="evidence" value="ECO:0007669"/>
    <property type="project" value="UniProtKB-SubCell"/>
</dbReference>
<keyword evidence="6 7" id="KW-0472">Membrane</keyword>
<feature type="domain" description="Na+/H+ antiporter MnhB subunit-related protein" evidence="8">
    <location>
        <begin position="44"/>
        <end position="164"/>
    </location>
</feature>
<feature type="transmembrane region" description="Helical" evidence="7">
    <location>
        <begin position="70"/>
        <end position="90"/>
    </location>
</feature>
<dbReference type="PANTHER" id="PTHR33932:SF4">
    <property type="entry name" value="NA(+)_H(+) ANTIPORTER SUBUNIT B"/>
    <property type="match status" value="1"/>
</dbReference>
<evidence type="ECO:0000313" key="10">
    <source>
        <dbReference type="Proteomes" id="UP000242444"/>
    </source>
</evidence>
<sequence>MPLDPKPADRVPGAPSPWTRWDAPRERWLMAENNCNGWPRSLLLEVCARILFPTVLVVSVYLLFAGHNDAGGGFSGGLVAGLAFVLRYVAGGSVELAAAVRIRPPVVIGAGLSIAVITAVVPVVFGLPVLSTDVWTLPLLGDLKLATSVFLDIGVYLLIVGVVLDLLRTLGAGIEARELEQEEEVDLP</sequence>
<organism evidence="9 10">
    <name type="scientific">Amycolatopsis antarctica</name>
    <dbReference type="NCBI Taxonomy" id="1854586"/>
    <lineage>
        <taxon>Bacteria</taxon>
        <taxon>Bacillati</taxon>
        <taxon>Actinomycetota</taxon>
        <taxon>Actinomycetes</taxon>
        <taxon>Pseudonocardiales</taxon>
        <taxon>Pseudonocardiaceae</taxon>
        <taxon>Amycolatopsis</taxon>
    </lineage>
</organism>
<accession>A0A263CY13</accession>
<protein>
    <submittedName>
        <fullName evidence="9">Cation transporter</fullName>
    </submittedName>
</protein>
<evidence type="ECO:0000256" key="1">
    <source>
        <dbReference type="ARBA" id="ARBA00004651"/>
    </source>
</evidence>
<dbReference type="EMBL" id="NKYE01000017">
    <property type="protein sequence ID" value="OZM70879.1"/>
    <property type="molecule type" value="Genomic_DNA"/>
</dbReference>
<feature type="transmembrane region" description="Helical" evidence="7">
    <location>
        <begin position="145"/>
        <end position="167"/>
    </location>
</feature>
<comment type="similarity">
    <text evidence="2">Belongs to the CPA3 antiporters (TC 2.A.63) subunit B family.</text>
</comment>
<comment type="caution">
    <text evidence="9">The sequence shown here is derived from an EMBL/GenBank/DDBJ whole genome shotgun (WGS) entry which is preliminary data.</text>
</comment>
<comment type="subcellular location">
    <subcellularLocation>
        <location evidence="1">Cell membrane</location>
        <topology evidence="1">Multi-pass membrane protein</topology>
    </subcellularLocation>
</comment>
<evidence type="ECO:0000256" key="4">
    <source>
        <dbReference type="ARBA" id="ARBA00022692"/>
    </source>
</evidence>
<evidence type="ECO:0000259" key="8">
    <source>
        <dbReference type="Pfam" id="PF04039"/>
    </source>
</evidence>
<feature type="transmembrane region" description="Helical" evidence="7">
    <location>
        <begin position="102"/>
        <end position="125"/>
    </location>
</feature>
<dbReference type="OrthoDB" id="3436314at2"/>
<keyword evidence="10" id="KW-1185">Reference proteome</keyword>
<name>A0A263CY13_9PSEU</name>
<dbReference type="Proteomes" id="UP000242444">
    <property type="component" value="Unassembled WGS sequence"/>
</dbReference>
<dbReference type="InterPro" id="IPR007182">
    <property type="entry name" value="MnhB"/>
</dbReference>